<dbReference type="AlphaFoldDB" id="A0A6P2CLF8"/>
<keyword evidence="3" id="KW-1185">Reference proteome</keyword>
<evidence type="ECO:0000313" key="2">
    <source>
        <dbReference type="EMBL" id="TYC46716.1"/>
    </source>
</evidence>
<dbReference type="OrthoDB" id="2142474at2"/>
<organism evidence="2 3">
    <name type="scientific">Leuconostoc litchii</name>
    <dbReference type="NCBI Taxonomy" id="1981069"/>
    <lineage>
        <taxon>Bacteria</taxon>
        <taxon>Bacillati</taxon>
        <taxon>Bacillota</taxon>
        <taxon>Bacilli</taxon>
        <taxon>Lactobacillales</taxon>
        <taxon>Lactobacillaceae</taxon>
        <taxon>Leuconostoc</taxon>
    </lineage>
</organism>
<name>A0A6P2CLF8_9LACO</name>
<dbReference type="Pfam" id="PF24710">
    <property type="entry name" value="DUF7671"/>
    <property type="match status" value="1"/>
</dbReference>
<dbReference type="EMBL" id="SDGY01000001">
    <property type="protein sequence ID" value="TYC46716.1"/>
    <property type="molecule type" value="Genomic_DNA"/>
</dbReference>
<gene>
    <name evidence="2" type="ORF">ESZ47_00835</name>
</gene>
<reference evidence="2 3" key="1">
    <citation type="submission" date="2019-01" db="EMBL/GenBank/DDBJ databases">
        <title>Leuconostoc litchii sp. nov., a novel lactic acid bacterium isolated from lychee.</title>
        <authorList>
            <person name="Wang L.-T."/>
        </authorList>
    </citation>
    <scope>NUCLEOTIDE SEQUENCE [LARGE SCALE GENOMIC DNA]</scope>
    <source>
        <strain evidence="2 3">MB7</strain>
    </source>
</reference>
<sequence length="100" mass="11481">MTKNKYETNLFNGVVVEQNASGEYVPKKGSTVHSWRTGKHTKGHYKHFGQVFLTENNQSVAVISKENLAFNERHNYAPLQRWTDAVAAIKELNVYKKDEL</sequence>
<dbReference type="RefSeq" id="WP_148603903.1">
    <property type="nucleotide sequence ID" value="NZ_BSUV01000001.1"/>
</dbReference>
<protein>
    <recommendedName>
        <fullName evidence="1">DUF7671 domain-containing protein</fullName>
    </recommendedName>
</protein>
<accession>A0A6P2CLF8</accession>
<dbReference type="InterPro" id="IPR056088">
    <property type="entry name" value="DUF7671"/>
</dbReference>
<evidence type="ECO:0000259" key="1">
    <source>
        <dbReference type="Pfam" id="PF24710"/>
    </source>
</evidence>
<feature type="domain" description="DUF7671" evidence="1">
    <location>
        <begin position="3"/>
        <end position="92"/>
    </location>
</feature>
<dbReference type="Proteomes" id="UP000442244">
    <property type="component" value="Unassembled WGS sequence"/>
</dbReference>
<comment type="caution">
    <text evidence="2">The sequence shown here is derived from an EMBL/GenBank/DDBJ whole genome shotgun (WGS) entry which is preliminary data.</text>
</comment>
<evidence type="ECO:0000313" key="3">
    <source>
        <dbReference type="Proteomes" id="UP000442244"/>
    </source>
</evidence>
<proteinExistence type="predicted"/>